<dbReference type="EMBL" id="MDER01000036">
    <property type="protein sequence ID" value="ODP28568.1"/>
    <property type="molecule type" value="Genomic_DNA"/>
</dbReference>
<accession>A0A1E3L471</accession>
<name>A0A1E3L471_9BACL</name>
<organism evidence="1 2">
    <name type="scientific">Paenibacillus nuruki</name>
    <dbReference type="NCBI Taxonomy" id="1886670"/>
    <lineage>
        <taxon>Bacteria</taxon>
        <taxon>Bacillati</taxon>
        <taxon>Bacillota</taxon>
        <taxon>Bacilli</taxon>
        <taxon>Bacillales</taxon>
        <taxon>Paenibacillaceae</taxon>
        <taxon>Paenibacillus</taxon>
    </lineage>
</organism>
<proteinExistence type="predicted"/>
<dbReference type="RefSeq" id="WP_069327538.1">
    <property type="nucleotide sequence ID" value="NZ_MDER01000036.1"/>
</dbReference>
<sequence length="155" mass="18134">MNNNDLKKSTFILRLDHKYFRNENICLGGQLVEIINCIKEETSDLVWFTFDVVGSSNQVVKELFPDEYSEFLSTEELIQKANEIIQFYSGVFIGIKKGKHVEWNSDRLPDTEEDEGLQHLEAEIEIRPFDTSYFEVYGMDRSIEYKIKSCLMLSN</sequence>
<dbReference type="Proteomes" id="UP000094578">
    <property type="component" value="Unassembled WGS sequence"/>
</dbReference>
<reference evidence="1 2" key="1">
    <citation type="submission" date="2016-08" db="EMBL/GenBank/DDBJ databases">
        <title>Genome sequencing of Paenibacillus sp. TI45-13ar, isolated from Korean traditional nuruk.</title>
        <authorList>
            <person name="Kim S.-J."/>
        </authorList>
    </citation>
    <scope>NUCLEOTIDE SEQUENCE [LARGE SCALE GENOMIC DNA]</scope>
    <source>
        <strain evidence="1 2">TI45-13ar</strain>
    </source>
</reference>
<gene>
    <name evidence="1" type="ORF">PTI45_02113</name>
</gene>
<evidence type="ECO:0000313" key="2">
    <source>
        <dbReference type="Proteomes" id="UP000094578"/>
    </source>
</evidence>
<dbReference type="AlphaFoldDB" id="A0A1E3L471"/>
<comment type="caution">
    <text evidence="1">The sequence shown here is derived from an EMBL/GenBank/DDBJ whole genome shotgun (WGS) entry which is preliminary data.</text>
</comment>
<dbReference type="STRING" id="1886670.PTI45_02113"/>
<keyword evidence="2" id="KW-1185">Reference proteome</keyword>
<protein>
    <submittedName>
        <fullName evidence="1">Uncharacterized protein</fullName>
    </submittedName>
</protein>
<evidence type="ECO:0000313" key="1">
    <source>
        <dbReference type="EMBL" id="ODP28568.1"/>
    </source>
</evidence>